<keyword evidence="3" id="KW-1185">Reference proteome</keyword>
<reference evidence="2" key="1">
    <citation type="submission" date="2023-06" db="EMBL/GenBank/DDBJ databases">
        <authorList>
            <consortium name="Lawrence Berkeley National Laboratory"/>
            <person name="Ahrendt S."/>
            <person name="Sahu N."/>
            <person name="Indic B."/>
            <person name="Wong-Bajracharya J."/>
            <person name="Merenyi Z."/>
            <person name="Ke H.-M."/>
            <person name="Monk M."/>
            <person name="Kocsube S."/>
            <person name="Drula E."/>
            <person name="Lipzen A."/>
            <person name="Balint B."/>
            <person name="Henrissat B."/>
            <person name="Andreopoulos B."/>
            <person name="Martin F.M."/>
            <person name="Harder C.B."/>
            <person name="Rigling D."/>
            <person name="Ford K.L."/>
            <person name="Foster G.D."/>
            <person name="Pangilinan J."/>
            <person name="Papanicolaou A."/>
            <person name="Barry K."/>
            <person name="LaButti K."/>
            <person name="Viragh M."/>
            <person name="Koriabine M."/>
            <person name="Yan M."/>
            <person name="Riley R."/>
            <person name="Champramary S."/>
            <person name="Plett K.L."/>
            <person name="Tsai I.J."/>
            <person name="Slot J."/>
            <person name="Sipos G."/>
            <person name="Plett J."/>
            <person name="Nagy L.G."/>
            <person name="Grigoriev I.V."/>
        </authorList>
    </citation>
    <scope>NUCLEOTIDE SEQUENCE</scope>
    <source>
        <strain evidence="2">ICMP 16352</strain>
    </source>
</reference>
<feature type="compositionally biased region" description="Basic residues" evidence="1">
    <location>
        <begin position="162"/>
        <end position="172"/>
    </location>
</feature>
<proteinExistence type="predicted"/>
<comment type="caution">
    <text evidence="2">The sequence shown here is derived from an EMBL/GenBank/DDBJ whole genome shotgun (WGS) entry which is preliminary data.</text>
</comment>
<gene>
    <name evidence="2" type="ORF">IW261DRAFT_1426034</name>
</gene>
<dbReference type="EMBL" id="JAUEPR010000065">
    <property type="protein sequence ID" value="KAK0468837.1"/>
    <property type="molecule type" value="Genomic_DNA"/>
</dbReference>
<evidence type="ECO:0000313" key="2">
    <source>
        <dbReference type="EMBL" id="KAK0468837.1"/>
    </source>
</evidence>
<accession>A0AA39TSF9</accession>
<name>A0AA39TSF9_9AGAR</name>
<protein>
    <submittedName>
        <fullName evidence="2">Uncharacterized protein</fullName>
    </submittedName>
</protein>
<evidence type="ECO:0000256" key="1">
    <source>
        <dbReference type="SAM" id="MobiDB-lite"/>
    </source>
</evidence>
<evidence type="ECO:0000313" key="3">
    <source>
        <dbReference type="Proteomes" id="UP001175227"/>
    </source>
</evidence>
<dbReference type="Proteomes" id="UP001175227">
    <property type="component" value="Unassembled WGS sequence"/>
</dbReference>
<organism evidence="2 3">
    <name type="scientific">Armillaria novae-zelandiae</name>
    <dbReference type="NCBI Taxonomy" id="153914"/>
    <lineage>
        <taxon>Eukaryota</taxon>
        <taxon>Fungi</taxon>
        <taxon>Dikarya</taxon>
        <taxon>Basidiomycota</taxon>
        <taxon>Agaricomycotina</taxon>
        <taxon>Agaricomycetes</taxon>
        <taxon>Agaricomycetidae</taxon>
        <taxon>Agaricales</taxon>
        <taxon>Marasmiineae</taxon>
        <taxon>Physalacriaceae</taxon>
        <taxon>Armillaria</taxon>
    </lineage>
</organism>
<sequence length="798" mass="88488">MCRFVLEAERPWPEDVQAFLAMISKNLFDIPAKLHLDAWQQWSLALVTAEHIITQVVPSVPSEAIPDLLSFSMGNVPCFLSVNRVLNPPRAVKTNLQVLCLLRNVRKPPPALRKLSYTPFVDVPKVTSKVVAPKMETKPTARGSRVKTTGSPTPGVSAPPAKKTKPVVVHKGRARGRNVPEEPIDDTLDCMSPPPAMLAEEITNMVDSRETTPVTTETLLQHTTMDLAIIRVLKVPPSGSRSECSSCATKHISCKHENRTASCPGCEKTGFCSCVFDADVLWDIKERMFRVNYSCNSFLEFHERCFRDADDNVAACIVQLQRAYQTRAATFANIVQALDQIECDHDTDAMLKVARKYPVSGHLFIEMGYQVGEEYQEIDDAVQAKAVSVPDFARAASVPPIAMIVEPAPSPIKEEPGLVVPSLLLGSTIEVAPDSDDAVMILDSLAKVDNLLRRASDASSMGRSDYPGGQFLGHSFDSPQIAQWIARDHYLLLREARRQFPHIVDLDTLARLLQPKIQDLIDLVHPFLPSRQIAHEQFYPRDEDPVSLRFLATVTSLVNNLSPAFQSEHWFAWKVHDTCQMMTLVQMTDPCFEPSDLFPGEVSVPSLGILSARCPQLRLTPTGAFKQGLNWFHFHMLSLAEDMTQKSLLIVIVYFVGVLESAGTGFTDQSRTSLPAVHFLLSITIAVNNLGPYFIDANWSCWMIHDELGGLFGPDDQFPGDEGLPYPRYSSKPFFHVEPVLLGEFMAVGLNAIQLGSETLPSCINAAFELLYSAGAYPVCYLPVLVPEESIFHLNSYV</sequence>
<dbReference type="AlphaFoldDB" id="A0AA39TSF9"/>
<feature type="region of interest" description="Disordered" evidence="1">
    <location>
        <begin position="136"/>
        <end position="172"/>
    </location>
</feature>